<sequence>MSASVHPELDLTISRIIKAPRPAVWSAWTDPASLEQWWVPAPARCKVLQLELRPGGSFLTQLSEDGGDFMPHIQGCFLAIDPQERLVFTTALVAGWRPAEEPFVTAIITLKDHPQGTEYAAHVMHKNQADKAMHEEKGFYDGWGTVTRQLAEFVEKQA</sequence>
<accession>A0A3A8NSW7</accession>
<dbReference type="OrthoDB" id="9805228at2"/>
<evidence type="ECO:0000259" key="2">
    <source>
        <dbReference type="Pfam" id="PF08327"/>
    </source>
</evidence>
<dbReference type="RefSeq" id="WP_120624223.1">
    <property type="nucleotide sequence ID" value="NZ_RAWG01000023.1"/>
</dbReference>
<evidence type="ECO:0000256" key="1">
    <source>
        <dbReference type="ARBA" id="ARBA00006817"/>
    </source>
</evidence>
<evidence type="ECO:0000313" key="4">
    <source>
        <dbReference type="Proteomes" id="UP000273405"/>
    </source>
</evidence>
<feature type="domain" description="Activator of Hsp90 ATPase homologue 1/2-like C-terminal" evidence="2">
    <location>
        <begin position="18"/>
        <end position="155"/>
    </location>
</feature>
<dbReference type="EMBL" id="RAWG01000023">
    <property type="protein sequence ID" value="RKH46400.1"/>
    <property type="molecule type" value="Genomic_DNA"/>
</dbReference>
<comment type="similarity">
    <text evidence="1">Belongs to the AHA1 family.</text>
</comment>
<protein>
    <submittedName>
        <fullName evidence="3">Polyketide cyclase</fullName>
    </submittedName>
</protein>
<dbReference type="CDD" id="cd08896">
    <property type="entry name" value="SRPBCC_CalC_Aha1-like_3"/>
    <property type="match status" value="1"/>
</dbReference>
<evidence type="ECO:0000313" key="3">
    <source>
        <dbReference type="EMBL" id="RKH46400.1"/>
    </source>
</evidence>
<comment type="caution">
    <text evidence="3">The sequence shown here is derived from an EMBL/GenBank/DDBJ whole genome shotgun (WGS) entry which is preliminary data.</text>
</comment>
<dbReference type="Pfam" id="PF08327">
    <property type="entry name" value="AHSA1"/>
    <property type="match status" value="1"/>
</dbReference>
<dbReference type="Proteomes" id="UP000273405">
    <property type="component" value="Unassembled WGS sequence"/>
</dbReference>
<dbReference type="InterPro" id="IPR023393">
    <property type="entry name" value="START-like_dom_sf"/>
</dbReference>
<dbReference type="Gene3D" id="3.30.530.20">
    <property type="match status" value="1"/>
</dbReference>
<keyword evidence="4" id="KW-1185">Reference proteome</keyword>
<organism evidence="3 4">
    <name type="scientific">Corallococcus sicarius</name>
    <dbReference type="NCBI Taxonomy" id="2316726"/>
    <lineage>
        <taxon>Bacteria</taxon>
        <taxon>Pseudomonadati</taxon>
        <taxon>Myxococcota</taxon>
        <taxon>Myxococcia</taxon>
        <taxon>Myxococcales</taxon>
        <taxon>Cystobacterineae</taxon>
        <taxon>Myxococcaceae</taxon>
        <taxon>Corallococcus</taxon>
    </lineage>
</organism>
<dbReference type="SUPFAM" id="SSF55961">
    <property type="entry name" value="Bet v1-like"/>
    <property type="match status" value="1"/>
</dbReference>
<gene>
    <name evidence="3" type="ORF">D7X12_05615</name>
</gene>
<name>A0A3A8NSW7_9BACT</name>
<dbReference type="AlphaFoldDB" id="A0A3A8NSW7"/>
<proteinExistence type="inferred from homology"/>
<dbReference type="InterPro" id="IPR013538">
    <property type="entry name" value="ASHA1/2-like_C"/>
</dbReference>
<reference evidence="4" key="1">
    <citation type="submission" date="2018-09" db="EMBL/GenBank/DDBJ databases">
        <authorList>
            <person name="Livingstone P.G."/>
            <person name="Whitworth D.E."/>
        </authorList>
    </citation>
    <scope>NUCLEOTIDE SEQUENCE [LARGE SCALE GENOMIC DNA]</scope>
    <source>
        <strain evidence="4">CA040B</strain>
    </source>
</reference>